<dbReference type="Proteomes" id="UP000053800">
    <property type="component" value="Unassembled WGS sequence"/>
</dbReference>
<reference evidence="2 3" key="1">
    <citation type="submission" date="2015-01" db="EMBL/GenBank/DDBJ databases">
        <title>The Genome Sequence of Cryptococcus gattii CA1873.</title>
        <authorList>
            <consortium name="The Broad Institute Genomics Platform"/>
            <person name="Cuomo C."/>
            <person name="Litvintseva A."/>
            <person name="Chen Y."/>
            <person name="Heitman J."/>
            <person name="Sun S."/>
            <person name="Springer D."/>
            <person name="Dromer F."/>
            <person name="Young S."/>
            <person name="Zeng Q."/>
            <person name="Gargeya S."/>
            <person name="Abouelleil A."/>
            <person name="Alvarado L."/>
            <person name="Chapman S.B."/>
            <person name="Gainer-Dewar J."/>
            <person name="Goldberg J."/>
            <person name="Griggs A."/>
            <person name="Gujja S."/>
            <person name="Hansen M."/>
            <person name="Howarth C."/>
            <person name="Imamovic A."/>
            <person name="Larimer J."/>
            <person name="Murphy C."/>
            <person name="Naylor J."/>
            <person name="Pearson M."/>
            <person name="Priest M."/>
            <person name="Roberts A."/>
            <person name="Saif S."/>
            <person name="Shea T."/>
            <person name="Sykes S."/>
            <person name="Wortman J."/>
            <person name="Nusbaum C."/>
            <person name="Birren B."/>
        </authorList>
    </citation>
    <scope>NUCLEOTIDE SEQUENCE [LARGE SCALE GENOMIC DNA]</scope>
    <source>
        <strain evidence="2 3">CA1873</strain>
    </source>
</reference>
<feature type="region of interest" description="Disordered" evidence="1">
    <location>
        <begin position="1"/>
        <end position="30"/>
    </location>
</feature>
<name>A0ABR5B6L3_CRYGA</name>
<protein>
    <submittedName>
        <fullName evidence="2">Uncharacterized protein</fullName>
    </submittedName>
</protein>
<organism evidence="2 3">
    <name type="scientific">Cryptococcus bacillisporus CA1873</name>
    <dbReference type="NCBI Taxonomy" id="1296111"/>
    <lineage>
        <taxon>Eukaryota</taxon>
        <taxon>Fungi</taxon>
        <taxon>Dikarya</taxon>
        <taxon>Basidiomycota</taxon>
        <taxon>Agaricomycotina</taxon>
        <taxon>Tremellomycetes</taxon>
        <taxon>Tremellales</taxon>
        <taxon>Cryptococcaceae</taxon>
        <taxon>Cryptococcus</taxon>
        <taxon>Cryptococcus gattii species complex</taxon>
    </lineage>
</organism>
<keyword evidence="3" id="KW-1185">Reference proteome</keyword>
<dbReference type="EMBL" id="KN848901">
    <property type="protein sequence ID" value="KIR59234.1"/>
    <property type="molecule type" value="Genomic_DNA"/>
</dbReference>
<gene>
    <name evidence="2" type="ORF">I314_04749</name>
</gene>
<evidence type="ECO:0000313" key="2">
    <source>
        <dbReference type="EMBL" id="KIR59234.1"/>
    </source>
</evidence>
<evidence type="ECO:0000313" key="3">
    <source>
        <dbReference type="Proteomes" id="UP000053800"/>
    </source>
</evidence>
<proteinExistence type="predicted"/>
<accession>A0ABR5B6L3</accession>
<evidence type="ECO:0000256" key="1">
    <source>
        <dbReference type="SAM" id="MobiDB-lite"/>
    </source>
</evidence>
<sequence>MSRRTRTTTRSPLGMTNLGTPSTTRTKEREISSTNLLMERVRVWVWTSTRTKDLSTWTPTLWMRNPPRNPKRRIRRRTRIKNALPLLCRKTKKTSFLFPRKPMLSNKLSNLIMPLPTKISSTTCPLVSNTLHQHLLPLVSRLWRFCWPPTTSSTSWLL</sequence>